<sequence length="86" mass="9542">MVVKNLEFLFRIFKGLPHLGLSLVGTRELEAKPKDMVSFNVSFLGVVANSQMATLLCTHDTLILPSVAKPWGLAVEQVLAVVCRFW</sequence>
<gene>
    <name evidence="1" type="ORF">NHP190012_15440</name>
</gene>
<keyword evidence="2" id="KW-1185">Reference proteome</keyword>
<dbReference type="EMBL" id="AP024819">
    <property type="protein sequence ID" value="BCZ19902.1"/>
    <property type="molecule type" value="Genomic_DNA"/>
</dbReference>
<name>A0ABN6IAY2_9HELI</name>
<evidence type="ECO:0000313" key="2">
    <source>
        <dbReference type="Proteomes" id="UP000826146"/>
    </source>
</evidence>
<protein>
    <submittedName>
        <fullName evidence="1">Uncharacterized protein</fullName>
    </submittedName>
</protein>
<organism evidence="1 2">
    <name type="scientific">Helicobacter gastrofelis</name>
    <dbReference type="NCBI Taxonomy" id="2849642"/>
    <lineage>
        <taxon>Bacteria</taxon>
        <taxon>Pseudomonadati</taxon>
        <taxon>Campylobacterota</taxon>
        <taxon>Epsilonproteobacteria</taxon>
        <taxon>Campylobacterales</taxon>
        <taxon>Helicobacteraceae</taxon>
        <taxon>Helicobacter</taxon>
    </lineage>
</organism>
<dbReference type="SUPFAM" id="SSF53756">
    <property type="entry name" value="UDP-Glycosyltransferase/glycogen phosphorylase"/>
    <property type="match status" value="1"/>
</dbReference>
<reference evidence="1 2" key="1">
    <citation type="submission" date="2021-07" db="EMBL/GenBank/DDBJ databases">
        <title>Novel Helicobacter sp. Isolated from a cat.</title>
        <authorList>
            <person name="Rimbara E."/>
            <person name="Suzuki M."/>
        </authorList>
    </citation>
    <scope>NUCLEOTIDE SEQUENCE [LARGE SCALE GENOMIC DNA]</scope>
    <source>
        <strain evidence="2">NHP19-012</strain>
    </source>
</reference>
<dbReference type="Gene3D" id="3.40.50.2000">
    <property type="entry name" value="Glycogen Phosphorylase B"/>
    <property type="match status" value="1"/>
</dbReference>
<proteinExistence type="predicted"/>
<evidence type="ECO:0000313" key="1">
    <source>
        <dbReference type="EMBL" id="BCZ19902.1"/>
    </source>
</evidence>
<accession>A0ABN6IAY2</accession>
<dbReference type="Proteomes" id="UP000826146">
    <property type="component" value="Chromosome"/>
</dbReference>